<proteinExistence type="predicted"/>
<dbReference type="InterPro" id="IPR014718">
    <property type="entry name" value="GH-type_carb-bd"/>
</dbReference>
<protein>
    <submittedName>
        <fullName evidence="1">Aldose 1-epimerase family protein</fullName>
    </submittedName>
</protein>
<sequence length="290" mass="31834">MPVLENDLIRVEIAEEGAELRSIRTGPDKCEWLWHGDPAWWSGRAPLLFPVVGQSPQGQVTIAGQSFPMKPHGFARNSRFRVVSTDAHRAEMELLADDDTRASFPFSFRLSISFELDGCGLRCLARVANLGADPMPFQFGYHPAFCWPLPGAAGAPHRLIFEDGQPLRMVHPGPDGLLIDDQHPVPAEAGVIELDPRLFANGALVFPEAAGRAFTYEGGEARMRMTTAGLPNFALWQKMGAPFLCLEPWQGMAPFPAQGAAIETRNYSLNLLPQEERQFAMNLAFHAAGG</sequence>
<gene>
    <name evidence="1" type="ORF">RGQ15_16775</name>
</gene>
<dbReference type="EMBL" id="JAVQLW010000003">
    <property type="protein sequence ID" value="MDS9469217.1"/>
    <property type="molecule type" value="Genomic_DNA"/>
</dbReference>
<accession>A0ABU2HWU0</accession>
<dbReference type="CDD" id="cd09024">
    <property type="entry name" value="Aldose_epim_lacX"/>
    <property type="match status" value="1"/>
</dbReference>
<reference evidence="2" key="1">
    <citation type="submission" date="2023-07" db="EMBL/GenBank/DDBJ databases">
        <title>Paracoccus sp. MBLB3053 whole genome sequence.</title>
        <authorList>
            <person name="Hwang C.Y."/>
            <person name="Cho E.-S."/>
            <person name="Seo M.-J."/>
        </authorList>
    </citation>
    <scope>NUCLEOTIDE SEQUENCE [LARGE SCALE GENOMIC DNA]</scope>
    <source>
        <strain evidence="2">MBLB3053</strain>
    </source>
</reference>
<dbReference type="InterPro" id="IPR008183">
    <property type="entry name" value="Aldose_1/G6P_1-epimerase"/>
</dbReference>
<dbReference type="InterPro" id="IPR011013">
    <property type="entry name" value="Gal_mutarotase_sf_dom"/>
</dbReference>
<dbReference type="InterPro" id="IPR037481">
    <property type="entry name" value="LacX"/>
</dbReference>
<keyword evidence="2" id="KW-1185">Reference proteome</keyword>
<dbReference type="SUPFAM" id="SSF74650">
    <property type="entry name" value="Galactose mutarotase-like"/>
    <property type="match status" value="1"/>
</dbReference>
<evidence type="ECO:0000313" key="1">
    <source>
        <dbReference type="EMBL" id="MDS9469217.1"/>
    </source>
</evidence>
<comment type="caution">
    <text evidence="1">The sequence shown here is derived from an EMBL/GenBank/DDBJ whole genome shotgun (WGS) entry which is preliminary data.</text>
</comment>
<dbReference type="RefSeq" id="WP_311161783.1">
    <property type="nucleotide sequence ID" value="NZ_JAVQLW010000003.1"/>
</dbReference>
<dbReference type="Pfam" id="PF01263">
    <property type="entry name" value="Aldose_epim"/>
    <property type="match status" value="1"/>
</dbReference>
<dbReference type="Proteomes" id="UP001269144">
    <property type="component" value="Unassembled WGS sequence"/>
</dbReference>
<name>A0ABU2HWU0_9RHOB</name>
<dbReference type="Gene3D" id="2.70.98.10">
    <property type="match status" value="1"/>
</dbReference>
<organism evidence="1 2">
    <name type="scientific">Paracoccus aurantius</name>
    <dbReference type="NCBI Taxonomy" id="3073814"/>
    <lineage>
        <taxon>Bacteria</taxon>
        <taxon>Pseudomonadati</taxon>
        <taxon>Pseudomonadota</taxon>
        <taxon>Alphaproteobacteria</taxon>
        <taxon>Rhodobacterales</taxon>
        <taxon>Paracoccaceae</taxon>
        <taxon>Paracoccus</taxon>
    </lineage>
</organism>
<evidence type="ECO:0000313" key="2">
    <source>
        <dbReference type="Proteomes" id="UP001269144"/>
    </source>
</evidence>